<dbReference type="Pfam" id="PF01905">
    <property type="entry name" value="DevR"/>
    <property type="match status" value="1"/>
</dbReference>
<dbReference type="InterPro" id="IPR010154">
    <property type="entry name" value="CRISPR-assoc_Cas7/Cst2/DevR"/>
</dbReference>
<dbReference type="NCBIfam" id="TIGR01875">
    <property type="entry name" value="cas_MJ0381"/>
    <property type="match status" value="1"/>
</dbReference>
<organism evidence="3 4">
    <name type="scientific">Odinarchaeota yellowstonii (strain LCB_4)</name>
    <dbReference type="NCBI Taxonomy" id="1841599"/>
    <lineage>
        <taxon>Archaea</taxon>
        <taxon>Promethearchaeati</taxon>
        <taxon>Candidatus Odinarchaeota</taxon>
        <taxon>Candidatus Odinarchaeia</taxon>
        <taxon>Candidatus Odinarchaeales</taxon>
        <taxon>Candidatus Odinarchaeaceae</taxon>
        <taxon>Candidatus Odinarchaeum</taxon>
    </lineage>
</organism>
<dbReference type="PANTHER" id="PTHR37459">
    <property type="match status" value="1"/>
</dbReference>
<evidence type="ECO:0000256" key="2">
    <source>
        <dbReference type="ARBA" id="ARBA00025626"/>
    </source>
</evidence>
<gene>
    <name evidence="3" type="primary">cas7a</name>
    <name evidence="3" type="ORF">OdinLCB4_007480</name>
</gene>
<sequence length="317" mass="35938">MKDLFISVRGRLLLNVEAMNMVESLGNYVKHRKVPVLVPQKEGFVTYFVPAISGETIAHGFQKIIAEEAVKNNLPVCKLCKAGVFLKSTNKNVFEEAFSNKSDDKNIEEVIVKNCTVEDIGGFLYAEKGNVKRTSNFYVGYMIPVKETLEHVVIDPQLHSRYALGTKFVSEEGQRIYYVEVSSSLYTFSLDLDTRYIGKLTFEYENAGKDVVTGEERIKRLDAVLDSLKIFLLENCFGAKKTRFLPTGDWDSIVIGVSDNTWTVSSPFTESYIDNSIKKKSKVDYNTELYIGRKIDNNIDETIITAVEKTKQRIRGK</sequence>
<proteinExistence type="predicted"/>
<accession>A0AAF0IBE6</accession>
<dbReference type="NCBIfam" id="TIGR02583">
    <property type="entry name" value="DevR_archaea"/>
    <property type="match status" value="1"/>
</dbReference>
<name>A0AAF0IBE6_ODILC</name>
<dbReference type="PANTHER" id="PTHR37459:SF1">
    <property type="entry name" value="CRISPR-ASSOCIATED PROTEIN CAS7_CST2_DEVR"/>
    <property type="match status" value="1"/>
</dbReference>
<reference evidence="3" key="2">
    <citation type="journal article" date="2022" name="Nat. Microbiol.">
        <title>A closed Candidatus Odinarchaeum chromosome exposes Asgard archaeal viruses.</title>
        <authorList>
            <person name="Tamarit D."/>
            <person name="Caceres E.F."/>
            <person name="Krupovic M."/>
            <person name="Nijland R."/>
            <person name="Eme L."/>
            <person name="Robinson N.P."/>
            <person name="Ettema T.J.G."/>
        </authorList>
    </citation>
    <scope>NUCLEOTIDE SEQUENCE</scope>
    <source>
        <strain evidence="3">LCB_4</strain>
    </source>
</reference>
<dbReference type="InterPro" id="IPR002764">
    <property type="entry name" value="Cas7/Cst2/DevR_sub_I-a/Apern"/>
</dbReference>
<dbReference type="Proteomes" id="UP000186851">
    <property type="component" value="Chromosome"/>
</dbReference>
<comment type="function">
    <text evidence="2">CRISPR (clustered regularly interspaced short palindromic repeat) is an adaptive immune system that provides protection against mobile genetic elements (viruses, transposable elements and conjugative plasmids). CRISPR clusters contain spacers, sequences complementary to antecedent mobile elements, and target invading nucleic acids. CRISPR clusters are transcribed and processed into CRISPR RNA (crRNA).</text>
</comment>
<evidence type="ECO:0000313" key="4">
    <source>
        <dbReference type="Proteomes" id="UP000186851"/>
    </source>
</evidence>
<evidence type="ECO:0000256" key="1">
    <source>
        <dbReference type="ARBA" id="ARBA00023118"/>
    </source>
</evidence>
<dbReference type="GO" id="GO:0051607">
    <property type="term" value="P:defense response to virus"/>
    <property type="evidence" value="ECO:0007669"/>
    <property type="project" value="UniProtKB-KW"/>
</dbReference>
<dbReference type="AlphaFoldDB" id="A0AAF0IBE6"/>
<dbReference type="KEGG" id="oyw:OdinLCB4_007480"/>
<evidence type="ECO:0000313" key="3">
    <source>
        <dbReference type="EMBL" id="WEU40300.1"/>
    </source>
</evidence>
<protein>
    <submittedName>
        <fullName evidence="3">Type I-A CRISPR-associated protein Cas7/Csa2</fullName>
    </submittedName>
</protein>
<dbReference type="EMBL" id="CP091871">
    <property type="protein sequence ID" value="WEU40300.1"/>
    <property type="molecule type" value="Genomic_DNA"/>
</dbReference>
<reference evidence="3" key="1">
    <citation type="journal article" date="2017" name="Nature">
        <title>Asgard archaea illuminate the origin of eukaryotic cellular complexity.</title>
        <authorList>
            <person name="Zaremba-Niedzwiedzka K."/>
            <person name="Caceres E.F."/>
            <person name="Saw J.H."/>
            <person name="Backstrom D."/>
            <person name="Juzokaite L."/>
            <person name="Vancaester E."/>
            <person name="Seitz K.W."/>
            <person name="Anantharaman K."/>
            <person name="Starnawski P."/>
            <person name="Kjeldsen K.U."/>
            <person name="Scott M.B."/>
            <person name="Nunoura T."/>
            <person name="Banfield J.F."/>
            <person name="Schramm A."/>
            <person name="Baker B.J."/>
            <person name="Spang A."/>
            <person name="Ettema T.J.G."/>
        </authorList>
    </citation>
    <scope>NUCLEOTIDE SEQUENCE</scope>
    <source>
        <strain evidence="3">LCB_4</strain>
    </source>
</reference>
<dbReference type="InterPro" id="IPR052681">
    <property type="entry name" value="CRISPR-Cas7/Cst2/DevR"/>
</dbReference>
<keyword evidence="1" id="KW-0051">Antiviral defense</keyword>